<feature type="domain" description="ORC1/DEAH AAA+ ATPase" evidence="1">
    <location>
        <begin position="142"/>
        <end position="295"/>
    </location>
</feature>
<dbReference type="Pfam" id="PF13401">
    <property type="entry name" value="AAA_22"/>
    <property type="match status" value="1"/>
</dbReference>
<dbReference type="SUPFAM" id="SSF52540">
    <property type="entry name" value="P-loop containing nucleoside triphosphate hydrolases"/>
    <property type="match status" value="1"/>
</dbReference>
<evidence type="ECO:0000313" key="3">
    <source>
        <dbReference type="Proteomes" id="UP000468638"/>
    </source>
</evidence>
<accession>A0A6I5A2B8</accession>
<comment type="caution">
    <text evidence="2">The sequence shown here is derived from an EMBL/GenBank/DDBJ whole genome shotgun (WGS) entry which is preliminary data.</text>
</comment>
<evidence type="ECO:0000313" key="2">
    <source>
        <dbReference type="EMBL" id="MYL34960.1"/>
    </source>
</evidence>
<organism evidence="2 3">
    <name type="scientific">Pontibacillus yanchengensis</name>
    <dbReference type="NCBI Taxonomy" id="462910"/>
    <lineage>
        <taxon>Bacteria</taxon>
        <taxon>Bacillati</taxon>
        <taxon>Bacillota</taxon>
        <taxon>Bacilli</taxon>
        <taxon>Bacillales</taxon>
        <taxon>Bacillaceae</taxon>
        <taxon>Pontibacillus</taxon>
    </lineage>
</organism>
<protein>
    <submittedName>
        <fullName evidence="2">AAA family ATPase</fullName>
    </submittedName>
</protein>
<evidence type="ECO:0000259" key="1">
    <source>
        <dbReference type="Pfam" id="PF13401"/>
    </source>
</evidence>
<name>A0A6I5A2B8_9BACI</name>
<proteinExistence type="predicted"/>
<dbReference type="InterPro" id="IPR049945">
    <property type="entry name" value="AAA_22"/>
</dbReference>
<dbReference type="GO" id="GO:0016887">
    <property type="term" value="F:ATP hydrolysis activity"/>
    <property type="evidence" value="ECO:0007669"/>
    <property type="project" value="InterPro"/>
</dbReference>
<sequence length="569" mass="65240">MREDISLSDNIISVLMGKQEHAYYNDPEVPKYKGNPLIEALPPINTYSEVGEKLLYLPEYDDEDRLKPPEKRMHFIEQIRDYMQPLLMHLQIESNISIMIRRGYIARNPLSPYYANQFAVGIKNILNTKLDEEGKNLIGNQSTAKNYTIIGISGIGKSTAVEKILLMYPQVISHTNYSSGELKMGYLKQVVWLKLECPFNGSRRSLCKQFFLTIDRILQTNYYKKFVTSRVNEEDLIIAMSHICALHCVGVLVIDEVQRMKVGEKGQEMIDFFVELSDRLGVPLIYIGTYKAKRLFDRLLANGRRASGMGSEIIDPMKEEDEWDLFLSNLWGFQWTKKITPLTDELSTVMYDLTQGITDIVINLFIKSQQYAIAYGHEMLSVTILKKAAKQNLRMVENMIDALRKGDESALQKYDDIHPGWVTTNEYLKTLGKKVGLHGKISSDHLRMTNYNNSDQNFETLVDFVMTFQLSEQKARNLVSQAFEANNGMKNLHEQRLIVTQMALNYVTQNKEEKVASVESSSSKKKSVLHFSNQQDIRLLANNAKKANISINIALKEADLIKDFSEYID</sequence>
<dbReference type="RefSeq" id="WP_160909993.1">
    <property type="nucleotide sequence ID" value="NZ_WMEQ01000013.1"/>
</dbReference>
<dbReference type="AlphaFoldDB" id="A0A6I5A2B8"/>
<gene>
    <name evidence="2" type="ORF">GLW05_15355</name>
</gene>
<dbReference type="OrthoDB" id="5593847at2"/>
<dbReference type="EMBL" id="WMEQ01000013">
    <property type="protein sequence ID" value="MYL34960.1"/>
    <property type="molecule type" value="Genomic_DNA"/>
</dbReference>
<dbReference type="Gene3D" id="3.40.50.300">
    <property type="entry name" value="P-loop containing nucleotide triphosphate hydrolases"/>
    <property type="match status" value="1"/>
</dbReference>
<reference evidence="2 3" key="1">
    <citation type="submission" date="2019-11" db="EMBL/GenBank/DDBJ databases">
        <title>Genome sequences of 17 halophilic strains isolated from different environments.</title>
        <authorList>
            <person name="Furrow R.E."/>
        </authorList>
    </citation>
    <scope>NUCLEOTIDE SEQUENCE [LARGE SCALE GENOMIC DNA]</scope>
    <source>
        <strain evidence="2 3">22514_16_FS</strain>
    </source>
</reference>
<dbReference type="InterPro" id="IPR027417">
    <property type="entry name" value="P-loop_NTPase"/>
</dbReference>
<dbReference type="Proteomes" id="UP000468638">
    <property type="component" value="Unassembled WGS sequence"/>
</dbReference>